<dbReference type="PANTHER" id="PTHR33022:SF21">
    <property type="entry name" value="UBIQUITIN-LIKE PROTEASE FAMILY PROFILE DOMAIN-CONTAINING PROTEIN"/>
    <property type="match status" value="1"/>
</dbReference>
<protein>
    <submittedName>
        <fullName evidence="1">Uncharacterized protein</fullName>
    </submittedName>
</protein>
<evidence type="ECO:0000313" key="2">
    <source>
        <dbReference type="Proteomes" id="UP000824120"/>
    </source>
</evidence>
<evidence type="ECO:0000313" key="1">
    <source>
        <dbReference type="EMBL" id="KAG5617033.1"/>
    </source>
</evidence>
<proteinExistence type="predicted"/>
<dbReference type="SUPFAM" id="SSF54001">
    <property type="entry name" value="Cysteine proteinases"/>
    <property type="match status" value="1"/>
</dbReference>
<sequence length="91" mass="9970">MGGDPHTKNVEKEVNKLVTIIPLDCGLYACLFAKYISNGVFDMGLIHINAKYHRKRYATIMWQYGRSKDDDGTISVSGVTGMVASKFGGPA</sequence>
<dbReference type="PANTHER" id="PTHR33022">
    <property type="entry name" value="DUF1985 DOMAIN-CONTAINING PROTEIN"/>
    <property type="match status" value="1"/>
</dbReference>
<accession>A0A9J5ZXN6</accession>
<name>A0A9J5ZXN6_SOLCO</name>
<dbReference type="EMBL" id="JACXVP010000003">
    <property type="protein sequence ID" value="KAG5617033.1"/>
    <property type="molecule type" value="Genomic_DNA"/>
</dbReference>
<dbReference type="AlphaFoldDB" id="A0A9J5ZXN6"/>
<dbReference type="Proteomes" id="UP000824120">
    <property type="component" value="Chromosome 3"/>
</dbReference>
<dbReference type="InterPro" id="IPR038765">
    <property type="entry name" value="Papain-like_cys_pep_sf"/>
</dbReference>
<keyword evidence="2" id="KW-1185">Reference proteome</keyword>
<organism evidence="1 2">
    <name type="scientific">Solanum commersonii</name>
    <name type="common">Commerson's wild potato</name>
    <name type="synonym">Commerson's nightshade</name>
    <dbReference type="NCBI Taxonomy" id="4109"/>
    <lineage>
        <taxon>Eukaryota</taxon>
        <taxon>Viridiplantae</taxon>
        <taxon>Streptophyta</taxon>
        <taxon>Embryophyta</taxon>
        <taxon>Tracheophyta</taxon>
        <taxon>Spermatophyta</taxon>
        <taxon>Magnoliopsida</taxon>
        <taxon>eudicotyledons</taxon>
        <taxon>Gunneridae</taxon>
        <taxon>Pentapetalae</taxon>
        <taxon>asterids</taxon>
        <taxon>lamiids</taxon>
        <taxon>Solanales</taxon>
        <taxon>Solanaceae</taxon>
        <taxon>Solanoideae</taxon>
        <taxon>Solaneae</taxon>
        <taxon>Solanum</taxon>
    </lineage>
</organism>
<comment type="caution">
    <text evidence="1">The sequence shown here is derived from an EMBL/GenBank/DDBJ whole genome shotgun (WGS) entry which is preliminary data.</text>
</comment>
<reference evidence="1 2" key="1">
    <citation type="submission" date="2020-09" db="EMBL/GenBank/DDBJ databases">
        <title>De no assembly of potato wild relative species, Solanum commersonii.</title>
        <authorList>
            <person name="Cho K."/>
        </authorList>
    </citation>
    <scope>NUCLEOTIDE SEQUENCE [LARGE SCALE GENOMIC DNA]</scope>
    <source>
        <strain evidence="1">LZ3.2</strain>
        <tissue evidence="1">Leaf</tissue>
    </source>
</reference>
<gene>
    <name evidence="1" type="ORF">H5410_016857</name>
</gene>